<reference evidence="2" key="1">
    <citation type="submission" date="2020-04" db="EMBL/GenBank/DDBJ databases">
        <title>Genome Assembly and Annotation of Botryosphaeria dothidea sdau 11-99, a Latent Pathogen of Apple Fruit Ring Rot in China.</title>
        <authorList>
            <person name="Yu C."/>
            <person name="Diao Y."/>
            <person name="Lu Q."/>
            <person name="Zhao J."/>
            <person name="Cui S."/>
            <person name="Peng C."/>
            <person name="He B."/>
            <person name="Liu H."/>
        </authorList>
    </citation>
    <scope>NUCLEOTIDE SEQUENCE [LARGE SCALE GENOMIC DNA]</scope>
    <source>
        <strain evidence="2">Sdau11-99</strain>
    </source>
</reference>
<dbReference type="EMBL" id="WWBZ02000033">
    <property type="protein sequence ID" value="KAF4307148.1"/>
    <property type="molecule type" value="Genomic_DNA"/>
</dbReference>
<proteinExistence type="predicted"/>
<evidence type="ECO:0000259" key="1">
    <source>
        <dbReference type="Pfam" id="PF12937"/>
    </source>
</evidence>
<organism evidence="2 3">
    <name type="scientific">Botryosphaeria dothidea</name>
    <dbReference type="NCBI Taxonomy" id="55169"/>
    <lineage>
        <taxon>Eukaryota</taxon>
        <taxon>Fungi</taxon>
        <taxon>Dikarya</taxon>
        <taxon>Ascomycota</taxon>
        <taxon>Pezizomycotina</taxon>
        <taxon>Dothideomycetes</taxon>
        <taxon>Dothideomycetes incertae sedis</taxon>
        <taxon>Botryosphaeriales</taxon>
        <taxon>Botryosphaeriaceae</taxon>
        <taxon>Botryosphaeria</taxon>
    </lineage>
</organism>
<keyword evidence="3" id="KW-1185">Reference proteome</keyword>
<comment type="caution">
    <text evidence="2">The sequence shown here is derived from an EMBL/GenBank/DDBJ whole genome shotgun (WGS) entry which is preliminary data.</text>
</comment>
<dbReference type="SUPFAM" id="SSF81383">
    <property type="entry name" value="F-box domain"/>
    <property type="match status" value="1"/>
</dbReference>
<name>A0A8H4IVM0_9PEZI</name>
<dbReference type="Pfam" id="PF12937">
    <property type="entry name" value="F-box-like"/>
    <property type="match status" value="1"/>
</dbReference>
<dbReference type="AlphaFoldDB" id="A0A8H4IVM0"/>
<dbReference type="Proteomes" id="UP000572817">
    <property type="component" value="Unassembled WGS sequence"/>
</dbReference>
<dbReference type="OrthoDB" id="3800738at2759"/>
<evidence type="ECO:0000313" key="3">
    <source>
        <dbReference type="Proteomes" id="UP000572817"/>
    </source>
</evidence>
<sequence length="168" mass="19391">MGNASETVFNTTELLELILSFANLGDLLSAQRTCQRWKAVIDGSIKLQRCLYILPDRRGADCYGLNPLLVQRFRFSRDARGYLSVDTNTEWQERVLSCPSASWRRMLVSQPPEPFALVGPPWRCRRPRCAFGDEVSCGEAWEVTAEPAPGRTKRRYFRNRSRHNRPWV</sequence>
<protein>
    <recommendedName>
        <fullName evidence="1">F-box domain-containing protein</fullName>
    </recommendedName>
</protein>
<dbReference type="InterPro" id="IPR001810">
    <property type="entry name" value="F-box_dom"/>
</dbReference>
<accession>A0A8H4IVM0</accession>
<dbReference type="InterPro" id="IPR036047">
    <property type="entry name" value="F-box-like_dom_sf"/>
</dbReference>
<gene>
    <name evidence="2" type="ORF">GTA08_BOTSDO06092</name>
</gene>
<dbReference type="Gene3D" id="1.20.1280.50">
    <property type="match status" value="1"/>
</dbReference>
<feature type="domain" description="F-box" evidence="1">
    <location>
        <begin position="12"/>
        <end position="47"/>
    </location>
</feature>
<evidence type="ECO:0000313" key="2">
    <source>
        <dbReference type="EMBL" id="KAF4307148.1"/>
    </source>
</evidence>